<comment type="caution">
    <text evidence="1">The sequence shown here is derived from an EMBL/GenBank/DDBJ whole genome shotgun (WGS) entry which is preliminary data.</text>
</comment>
<dbReference type="EMBL" id="JAJFAZ020000006">
    <property type="protein sequence ID" value="KAI5321462.1"/>
    <property type="molecule type" value="Genomic_DNA"/>
</dbReference>
<accession>A0AAD4VBY5</accession>
<sequence length="66" mass="7733">MGHDHTKRKFISRVHNLFLTITLQSPYHVIEPDISEHRTQRFCHSELPSRAHLRKCVEILQGSAQT</sequence>
<dbReference type="AlphaFoldDB" id="A0AAD4VBY5"/>
<name>A0AAD4VBY5_PRUDU</name>
<evidence type="ECO:0000313" key="1">
    <source>
        <dbReference type="EMBL" id="KAI5321462.1"/>
    </source>
</evidence>
<protein>
    <submittedName>
        <fullName evidence="1">Uncharacterized protein</fullName>
    </submittedName>
</protein>
<evidence type="ECO:0000313" key="2">
    <source>
        <dbReference type="Proteomes" id="UP001054821"/>
    </source>
</evidence>
<organism evidence="1 2">
    <name type="scientific">Prunus dulcis</name>
    <name type="common">Almond</name>
    <name type="synonym">Amygdalus dulcis</name>
    <dbReference type="NCBI Taxonomy" id="3755"/>
    <lineage>
        <taxon>Eukaryota</taxon>
        <taxon>Viridiplantae</taxon>
        <taxon>Streptophyta</taxon>
        <taxon>Embryophyta</taxon>
        <taxon>Tracheophyta</taxon>
        <taxon>Spermatophyta</taxon>
        <taxon>Magnoliopsida</taxon>
        <taxon>eudicotyledons</taxon>
        <taxon>Gunneridae</taxon>
        <taxon>Pentapetalae</taxon>
        <taxon>rosids</taxon>
        <taxon>fabids</taxon>
        <taxon>Rosales</taxon>
        <taxon>Rosaceae</taxon>
        <taxon>Amygdaloideae</taxon>
        <taxon>Amygdaleae</taxon>
        <taxon>Prunus</taxon>
    </lineage>
</organism>
<gene>
    <name evidence="1" type="ORF">L3X38_030533</name>
</gene>
<keyword evidence="2" id="KW-1185">Reference proteome</keyword>
<proteinExistence type="predicted"/>
<reference evidence="1 2" key="1">
    <citation type="journal article" date="2022" name="G3 (Bethesda)">
        <title>Whole-genome sequence and methylome profiling of the almond [Prunus dulcis (Mill.) D.A. Webb] cultivar 'Nonpareil'.</title>
        <authorList>
            <person name="D'Amico-Willman K.M."/>
            <person name="Ouma W.Z."/>
            <person name="Meulia T."/>
            <person name="Sideli G.M."/>
            <person name="Gradziel T.M."/>
            <person name="Fresnedo-Ramirez J."/>
        </authorList>
    </citation>
    <scope>NUCLEOTIDE SEQUENCE [LARGE SCALE GENOMIC DNA]</scope>
    <source>
        <strain evidence="1">Clone GOH B32 T37-40</strain>
    </source>
</reference>
<dbReference type="Proteomes" id="UP001054821">
    <property type="component" value="Chromosome 6"/>
</dbReference>